<dbReference type="HOGENOM" id="CLU_2061124_0_0_1"/>
<proteinExistence type="predicted"/>
<dbReference type="EMBL" id="KL198053">
    <property type="protein sequence ID" value="KDQ12048.1"/>
    <property type="molecule type" value="Genomic_DNA"/>
</dbReference>
<name>A0A067M8D3_BOTB1</name>
<accession>A0A067M8D3</accession>
<dbReference type="InParanoid" id="A0A067M8D3"/>
<dbReference type="Proteomes" id="UP000027195">
    <property type="component" value="Unassembled WGS sequence"/>
</dbReference>
<gene>
    <name evidence="1" type="ORF">BOTBODRAFT_430133</name>
</gene>
<evidence type="ECO:0000313" key="1">
    <source>
        <dbReference type="EMBL" id="KDQ12048.1"/>
    </source>
</evidence>
<protein>
    <submittedName>
        <fullName evidence="1">Uncharacterized protein</fullName>
    </submittedName>
</protein>
<reference evidence="2" key="1">
    <citation type="journal article" date="2014" name="Proc. Natl. Acad. Sci. U.S.A.">
        <title>Extensive sampling of basidiomycete genomes demonstrates inadequacy of the white-rot/brown-rot paradigm for wood decay fungi.</title>
        <authorList>
            <person name="Riley R."/>
            <person name="Salamov A.A."/>
            <person name="Brown D.W."/>
            <person name="Nagy L.G."/>
            <person name="Floudas D."/>
            <person name="Held B.W."/>
            <person name="Levasseur A."/>
            <person name="Lombard V."/>
            <person name="Morin E."/>
            <person name="Otillar R."/>
            <person name="Lindquist E.A."/>
            <person name="Sun H."/>
            <person name="LaButti K.M."/>
            <person name="Schmutz J."/>
            <person name="Jabbour D."/>
            <person name="Luo H."/>
            <person name="Baker S.E."/>
            <person name="Pisabarro A.G."/>
            <person name="Walton J.D."/>
            <person name="Blanchette R.A."/>
            <person name="Henrissat B."/>
            <person name="Martin F."/>
            <person name="Cullen D."/>
            <person name="Hibbett D.S."/>
            <person name="Grigoriev I.V."/>
        </authorList>
    </citation>
    <scope>NUCLEOTIDE SEQUENCE [LARGE SCALE GENOMIC DNA]</scope>
    <source>
        <strain evidence="2">FD-172 SS1</strain>
    </source>
</reference>
<dbReference type="STRING" id="930990.A0A067M8D3"/>
<keyword evidence="2" id="KW-1185">Reference proteome</keyword>
<organism evidence="1 2">
    <name type="scientific">Botryobasidium botryosum (strain FD-172 SS1)</name>
    <dbReference type="NCBI Taxonomy" id="930990"/>
    <lineage>
        <taxon>Eukaryota</taxon>
        <taxon>Fungi</taxon>
        <taxon>Dikarya</taxon>
        <taxon>Basidiomycota</taxon>
        <taxon>Agaricomycotina</taxon>
        <taxon>Agaricomycetes</taxon>
        <taxon>Cantharellales</taxon>
        <taxon>Botryobasidiaceae</taxon>
        <taxon>Botryobasidium</taxon>
    </lineage>
</organism>
<dbReference type="AlphaFoldDB" id="A0A067M8D3"/>
<evidence type="ECO:0000313" key="2">
    <source>
        <dbReference type="Proteomes" id="UP000027195"/>
    </source>
</evidence>
<sequence length="119" mass="13575">MDAIAPSLVPHLVRELYEGALAEDAHNNGESIWEPPIYDLDTHFHLPNTADIDAIEHMDKELKLVSTTCKYAARALLSYTAAMPTMMKTRRNQHLPIYRLSDEVLVIILRFAVDVDRCR</sequence>